<gene>
    <name evidence="2" type="ORF">FD50_GL001702</name>
</gene>
<dbReference type="OrthoDB" id="9810250at2"/>
<dbReference type="Gene3D" id="1.10.357.10">
    <property type="entry name" value="Tetracycline Repressor, domain 2"/>
    <property type="match status" value="1"/>
</dbReference>
<dbReference type="InterPro" id="IPR009057">
    <property type="entry name" value="Homeodomain-like_sf"/>
</dbReference>
<evidence type="ECO:0000313" key="2">
    <source>
        <dbReference type="EMBL" id="KRL97148.1"/>
    </source>
</evidence>
<dbReference type="InterPro" id="IPR039532">
    <property type="entry name" value="TetR_C_Firmicutes"/>
</dbReference>
<dbReference type="Proteomes" id="UP000051166">
    <property type="component" value="Unassembled WGS sequence"/>
</dbReference>
<dbReference type="STRING" id="1423801.FD50_GL001702"/>
<dbReference type="GeneID" id="98308949"/>
<dbReference type="EMBL" id="AZFQ01000053">
    <property type="protein sequence ID" value="KRL97148.1"/>
    <property type="molecule type" value="Genomic_DNA"/>
</dbReference>
<dbReference type="Pfam" id="PF14278">
    <property type="entry name" value="TetR_C_8"/>
    <property type="match status" value="1"/>
</dbReference>
<protein>
    <submittedName>
        <fullName evidence="2">Transcription regulator (Probable)</fullName>
    </submittedName>
</protein>
<organism evidence="2 3">
    <name type="scientific">Liquorilactobacillus satsumensis DSM 16230 = JCM 12392</name>
    <dbReference type="NCBI Taxonomy" id="1423801"/>
    <lineage>
        <taxon>Bacteria</taxon>
        <taxon>Bacillati</taxon>
        <taxon>Bacillota</taxon>
        <taxon>Bacilli</taxon>
        <taxon>Lactobacillales</taxon>
        <taxon>Lactobacillaceae</taxon>
        <taxon>Liquorilactobacillus</taxon>
    </lineage>
</organism>
<reference evidence="2 3" key="1">
    <citation type="journal article" date="2015" name="Genome Announc.">
        <title>Expanding the biotechnology potential of lactobacilli through comparative genomics of 213 strains and associated genera.</title>
        <authorList>
            <person name="Sun Z."/>
            <person name="Harris H.M."/>
            <person name="McCann A."/>
            <person name="Guo C."/>
            <person name="Argimon S."/>
            <person name="Zhang W."/>
            <person name="Yang X."/>
            <person name="Jeffery I.B."/>
            <person name="Cooney J.C."/>
            <person name="Kagawa T.F."/>
            <person name="Liu W."/>
            <person name="Song Y."/>
            <person name="Salvetti E."/>
            <person name="Wrobel A."/>
            <person name="Rasinkangas P."/>
            <person name="Parkhill J."/>
            <person name="Rea M.C."/>
            <person name="O'Sullivan O."/>
            <person name="Ritari J."/>
            <person name="Douillard F.P."/>
            <person name="Paul Ross R."/>
            <person name="Yang R."/>
            <person name="Briner A.E."/>
            <person name="Felis G.E."/>
            <person name="de Vos W.M."/>
            <person name="Barrangou R."/>
            <person name="Klaenhammer T.R."/>
            <person name="Caufield P.W."/>
            <person name="Cui Y."/>
            <person name="Zhang H."/>
            <person name="O'Toole P.W."/>
        </authorList>
    </citation>
    <scope>NUCLEOTIDE SEQUENCE [LARGE SCALE GENOMIC DNA]</scope>
    <source>
        <strain evidence="2 3">DSM 16230</strain>
    </source>
</reference>
<sequence>MSPQETKDQKLTAIFNALISLLKEKEFTAIKITELTQRAHVSRTYYYHNFSSLAEIIEKYELLSVTTYLRKLPHQSRFTMETLMEHYFQLAFQSRDAQLTLIAAGKEQEIIKSFMTAYLYLLKNDLIVKKNQSSLTTDTYWQSFIAGAIVNMSISWLHRGAPESPQYMGQKIVHFLKID</sequence>
<feature type="domain" description="Transcriptional regulator TetR C-terminal Firmicutes type" evidence="1">
    <location>
        <begin position="106"/>
        <end position="176"/>
    </location>
</feature>
<dbReference type="RefSeq" id="WP_056961483.1">
    <property type="nucleotide sequence ID" value="NZ_AZFQ01000053.1"/>
</dbReference>
<evidence type="ECO:0000313" key="3">
    <source>
        <dbReference type="Proteomes" id="UP000051166"/>
    </source>
</evidence>
<dbReference type="SUPFAM" id="SSF46689">
    <property type="entry name" value="Homeodomain-like"/>
    <property type="match status" value="1"/>
</dbReference>
<dbReference type="AlphaFoldDB" id="A0A0R1UV96"/>
<comment type="caution">
    <text evidence="2">The sequence shown here is derived from an EMBL/GenBank/DDBJ whole genome shotgun (WGS) entry which is preliminary data.</text>
</comment>
<name>A0A0R1UV96_9LACO</name>
<proteinExistence type="predicted"/>
<accession>A0A0R1UV96</accession>
<keyword evidence="3" id="KW-1185">Reference proteome</keyword>
<dbReference type="PATRIC" id="fig|1423801.4.peg.1740"/>
<evidence type="ECO:0000259" key="1">
    <source>
        <dbReference type="Pfam" id="PF14278"/>
    </source>
</evidence>